<comment type="similarity">
    <text evidence="2 8">Belongs to the 4-toluene sulfonate uptake permease (TSUP) (TC 2.A.102) family.</text>
</comment>
<evidence type="ECO:0000313" key="10">
    <source>
        <dbReference type="Proteomes" id="UP000199361"/>
    </source>
</evidence>
<dbReference type="Proteomes" id="UP000199361">
    <property type="component" value="Unassembled WGS sequence"/>
</dbReference>
<dbReference type="AlphaFoldDB" id="A0A1I0LUS6"/>
<evidence type="ECO:0000256" key="7">
    <source>
        <dbReference type="ARBA" id="ARBA00023136"/>
    </source>
</evidence>
<evidence type="ECO:0000256" key="4">
    <source>
        <dbReference type="ARBA" id="ARBA00022475"/>
    </source>
</evidence>
<gene>
    <name evidence="9" type="ORF">SAMN05421811_12831</name>
</gene>
<dbReference type="InterPro" id="IPR002781">
    <property type="entry name" value="TM_pro_TauE-like"/>
</dbReference>
<feature type="transmembrane region" description="Helical" evidence="8">
    <location>
        <begin position="221"/>
        <end position="237"/>
    </location>
</feature>
<proteinExistence type="inferred from homology"/>
<sequence>MTSDLLTVEHLLALAGVLLGALAQAATGMGFSLLAAPVMVLHLGPRDGVAATVVLAVLSSVVPLLRDGRHARPGEVARLLVPALVCTPLAALALRGVDTRWLALAAGAGVIIAVCVLASGVRWSRLRRPEGAVAVGAASALLNVVGGVGGPPIGLYAANAGWQPATTRGNLHAFFILHNTATALTLGIVLPGAPELAALAAGTASGMLLATRLPVAALRSAVLGASLLGGVALTVGAF</sequence>
<keyword evidence="10" id="KW-1185">Reference proteome</keyword>
<evidence type="ECO:0000256" key="2">
    <source>
        <dbReference type="ARBA" id="ARBA00009142"/>
    </source>
</evidence>
<dbReference type="PANTHER" id="PTHR30269">
    <property type="entry name" value="TRANSMEMBRANE PROTEIN YFCA"/>
    <property type="match status" value="1"/>
</dbReference>
<feature type="transmembrane region" description="Helical" evidence="8">
    <location>
        <begin position="101"/>
        <end position="121"/>
    </location>
</feature>
<dbReference type="STRING" id="568860.SAMN05421811_12831"/>
<dbReference type="PANTHER" id="PTHR30269:SF37">
    <property type="entry name" value="MEMBRANE TRANSPORTER PROTEIN"/>
    <property type="match status" value="1"/>
</dbReference>
<evidence type="ECO:0000256" key="6">
    <source>
        <dbReference type="ARBA" id="ARBA00022989"/>
    </source>
</evidence>
<dbReference type="Pfam" id="PF01925">
    <property type="entry name" value="TauE"/>
    <property type="match status" value="1"/>
</dbReference>
<name>A0A1I0LUS6_9ACTN</name>
<dbReference type="EMBL" id="FOHX01000028">
    <property type="protein sequence ID" value="SEU47129.1"/>
    <property type="molecule type" value="Genomic_DNA"/>
</dbReference>
<keyword evidence="4 8" id="KW-1003">Cell membrane</keyword>
<keyword evidence="6 8" id="KW-1133">Transmembrane helix</keyword>
<feature type="transmembrane region" description="Helical" evidence="8">
    <location>
        <begin position="77"/>
        <end position="95"/>
    </location>
</feature>
<accession>A0A1I0LUS6</accession>
<protein>
    <recommendedName>
        <fullName evidence="8">Probable membrane transporter protein</fullName>
    </recommendedName>
</protein>
<evidence type="ECO:0000256" key="1">
    <source>
        <dbReference type="ARBA" id="ARBA00004651"/>
    </source>
</evidence>
<dbReference type="GO" id="GO:0005886">
    <property type="term" value="C:plasma membrane"/>
    <property type="evidence" value="ECO:0007669"/>
    <property type="project" value="UniProtKB-SubCell"/>
</dbReference>
<comment type="subcellular location">
    <subcellularLocation>
        <location evidence="1 8">Cell membrane</location>
        <topology evidence="1 8">Multi-pass membrane protein</topology>
    </subcellularLocation>
</comment>
<reference evidence="9 10" key="1">
    <citation type="submission" date="2016-10" db="EMBL/GenBank/DDBJ databases">
        <authorList>
            <person name="de Groot N.N."/>
        </authorList>
    </citation>
    <scope>NUCLEOTIDE SEQUENCE [LARGE SCALE GENOMIC DNA]</scope>
    <source>
        <strain evidence="9 10">CGMCC 4.5598</strain>
    </source>
</reference>
<dbReference type="OrthoDB" id="3872971at2"/>
<dbReference type="RefSeq" id="WP_091094163.1">
    <property type="nucleotide sequence ID" value="NZ_FOHX01000028.1"/>
</dbReference>
<keyword evidence="5 8" id="KW-0812">Transmembrane</keyword>
<organism evidence="9 10">
    <name type="scientific">Nonomuraea wenchangensis</name>
    <dbReference type="NCBI Taxonomy" id="568860"/>
    <lineage>
        <taxon>Bacteria</taxon>
        <taxon>Bacillati</taxon>
        <taxon>Actinomycetota</taxon>
        <taxon>Actinomycetes</taxon>
        <taxon>Streptosporangiales</taxon>
        <taxon>Streptosporangiaceae</taxon>
        <taxon>Nonomuraea</taxon>
    </lineage>
</organism>
<keyword evidence="7 8" id="KW-0472">Membrane</keyword>
<evidence type="ECO:0000256" key="5">
    <source>
        <dbReference type="ARBA" id="ARBA00022692"/>
    </source>
</evidence>
<dbReference type="InterPro" id="IPR052017">
    <property type="entry name" value="TSUP"/>
</dbReference>
<feature type="transmembrane region" description="Helical" evidence="8">
    <location>
        <begin position="133"/>
        <end position="158"/>
    </location>
</feature>
<evidence type="ECO:0000256" key="3">
    <source>
        <dbReference type="ARBA" id="ARBA00022448"/>
    </source>
</evidence>
<evidence type="ECO:0000313" key="9">
    <source>
        <dbReference type="EMBL" id="SEU47129.1"/>
    </source>
</evidence>
<evidence type="ECO:0000256" key="8">
    <source>
        <dbReference type="RuleBase" id="RU363041"/>
    </source>
</evidence>
<keyword evidence="3" id="KW-0813">Transport</keyword>
<feature type="transmembrane region" description="Helical" evidence="8">
    <location>
        <begin position="49"/>
        <end position="65"/>
    </location>
</feature>